<dbReference type="PANTHER" id="PTHR22600">
    <property type="entry name" value="BETA-HEXOSAMINIDASE"/>
    <property type="match status" value="1"/>
</dbReference>
<comment type="similarity">
    <text evidence="2">Belongs to the glycosyl hydrolase 20 family.</text>
</comment>
<feature type="active site" description="Proton donor" evidence="8">
    <location>
        <position position="375"/>
    </location>
</feature>
<evidence type="ECO:0000256" key="8">
    <source>
        <dbReference type="PIRSR" id="PIRSR625705-1"/>
    </source>
</evidence>
<feature type="domain" description="GH29D-like beta-sandwich" evidence="12">
    <location>
        <begin position="588"/>
        <end position="641"/>
    </location>
</feature>
<dbReference type="InterPro" id="IPR029018">
    <property type="entry name" value="Hex-like_dom2"/>
</dbReference>
<dbReference type="Pfam" id="PF02838">
    <property type="entry name" value="Glyco_hydro_20b"/>
    <property type="match status" value="1"/>
</dbReference>
<keyword evidence="14" id="KW-1185">Reference proteome</keyword>
<dbReference type="CDD" id="cd06563">
    <property type="entry name" value="GH20_chitobiase-like"/>
    <property type="match status" value="1"/>
</dbReference>
<dbReference type="GO" id="GO:0016020">
    <property type="term" value="C:membrane"/>
    <property type="evidence" value="ECO:0007669"/>
    <property type="project" value="TreeGrafter"/>
</dbReference>
<evidence type="ECO:0000313" key="13">
    <source>
        <dbReference type="EMBL" id="AWV08805.1"/>
    </source>
</evidence>
<dbReference type="SUPFAM" id="SSF55545">
    <property type="entry name" value="beta-N-acetylhexosaminidase-like domain"/>
    <property type="match status" value="1"/>
</dbReference>
<dbReference type="InterPro" id="IPR015882">
    <property type="entry name" value="HEX_bac_N"/>
</dbReference>
<dbReference type="PANTHER" id="PTHR22600:SF57">
    <property type="entry name" value="BETA-N-ACETYLHEXOSAMINIDASE"/>
    <property type="match status" value="1"/>
</dbReference>
<dbReference type="KEGG" id="lmb:C9I47_3141"/>
<keyword evidence="5" id="KW-0326">Glycosidase</keyword>
<evidence type="ECO:0000259" key="12">
    <source>
        <dbReference type="Pfam" id="PF13290"/>
    </source>
</evidence>
<reference evidence="13 14" key="1">
    <citation type="submission" date="2018-05" db="EMBL/GenBank/DDBJ databases">
        <title>The complete genome of Lysobacter maris HZ9B, a marine bacterium antagonistic against terrestrial plant pathogens.</title>
        <authorList>
            <person name="Zhang X.-Q."/>
        </authorList>
    </citation>
    <scope>NUCLEOTIDE SEQUENCE [LARGE SCALE GENOMIC DNA]</scope>
    <source>
        <strain evidence="13 14">HZ9B</strain>
    </source>
</reference>
<keyword evidence="4" id="KW-0378">Hydrolase</keyword>
<proteinExistence type="inferred from homology"/>
<evidence type="ECO:0000256" key="6">
    <source>
        <dbReference type="ARBA" id="ARBA00030512"/>
    </source>
</evidence>
<protein>
    <recommendedName>
        <fullName evidence="3">beta-N-acetylhexosaminidase</fullName>
        <ecNumber evidence="3">3.2.1.52</ecNumber>
    </recommendedName>
    <alternativeName>
        <fullName evidence="6">Beta-N-acetylhexosaminidase</fullName>
    </alternativeName>
    <alternativeName>
        <fullName evidence="7">N-acetyl-beta-glucosaminidase</fullName>
    </alternativeName>
</protein>
<evidence type="ECO:0000256" key="7">
    <source>
        <dbReference type="ARBA" id="ARBA00033000"/>
    </source>
</evidence>
<dbReference type="AlphaFoldDB" id="A0A2U9TBQ6"/>
<evidence type="ECO:0000256" key="9">
    <source>
        <dbReference type="SAM" id="MobiDB-lite"/>
    </source>
</evidence>
<dbReference type="InterPro" id="IPR015883">
    <property type="entry name" value="Glyco_hydro_20_cat"/>
</dbReference>
<feature type="domain" description="Beta-hexosaminidase bacterial type N-terminal" evidence="11">
    <location>
        <begin position="68"/>
        <end position="198"/>
    </location>
</feature>
<organism evidence="13 14">
    <name type="scientific">Marilutibacter maris</name>
    <dbReference type="NCBI Taxonomy" id="1605891"/>
    <lineage>
        <taxon>Bacteria</taxon>
        <taxon>Pseudomonadati</taxon>
        <taxon>Pseudomonadota</taxon>
        <taxon>Gammaproteobacteria</taxon>
        <taxon>Lysobacterales</taxon>
        <taxon>Lysobacteraceae</taxon>
        <taxon>Marilutibacter</taxon>
    </lineage>
</organism>
<evidence type="ECO:0000259" key="11">
    <source>
        <dbReference type="Pfam" id="PF02838"/>
    </source>
</evidence>
<evidence type="ECO:0000259" key="10">
    <source>
        <dbReference type="Pfam" id="PF00728"/>
    </source>
</evidence>
<evidence type="ECO:0000256" key="1">
    <source>
        <dbReference type="ARBA" id="ARBA00001231"/>
    </source>
</evidence>
<dbReference type="GO" id="GO:0004563">
    <property type="term" value="F:beta-N-acetylhexosaminidase activity"/>
    <property type="evidence" value="ECO:0007669"/>
    <property type="project" value="UniProtKB-EC"/>
</dbReference>
<evidence type="ECO:0000256" key="4">
    <source>
        <dbReference type="ARBA" id="ARBA00022801"/>
    </source>
</evidence>
<dbReference type="GO" id="GO:0005975">
    <property type="term" value="P:carbohydrate metabolic process"/>
    <property type="evidence" value="ECO:0007669"/>
    <property type="project" value="InterPro"/>
</dbReference>
<accession>A0A2U9TBQ6</accession>
<evidence type="ECO:0000256" key="5">
    <source>
        <dbReference type="ARBA" id="ARBA00023295"/>
    </source>
</evidence>
<feature type="domain" description="Glycoside hydrolase family 20 catalytic" evidence="10">
    <location>
        <begin position="201"/>
        <end position="544"/>
    </location>
</feature>
<gene>
    <name evidence="13" type="ORF">C9I47_3141</name>
</gene>
<dbReference type="Gene3D" id="3.20.20.80">
    <property type="entry name" value="Glycosidases"/>
    <property type="match status" value="1"/>
</dbReference>
<dbReference type="Pfam" id="PF13290">
    <property type="entry name" value="CHB_HEX_C_1"/>
    <property type="match status" value="1"/>
</dbReference>
<dbReference type="InterPro" id="IPR017853">
    <property type="entry name" value="GH"/>
</dbReference>
<dbReference type="GO" id="GO:0030203">
    <property type="term" value="P:glycosaminoglycan metabolic process"/>
    <property type="evidence" value="ECO:0007669"/>
    <property type="project" value="TreeGrafter"/>
</dbReference>
<dbReference type="SUPFAM" id="SSF51445">
    <property type="entry name" value="(Trans)glycosidases"/>
    <property type="match status" value="1"/>
</dbReference>
<dbReference type="EC" id="3.2.1.52" evidence="3"/>
<evidence type="ECO:0000256" key="3">
    <source>
        <dbReference type="ARBA" id="ARBA00012663"/>
    </source>
</evidence>
<dbReference type="Pfam" id="PF00728">
    <property type="entry name" value="Glyco_hydro_20"/>
    <property type="match status" value="1"/>
</dbReference>
<comment type="catalytic activity">
    <reaction evidence="1">
        <text>Hydrolysis of terminal non-reducing N-acetyl-D-hexosamine residues in N-acetyl-beta-D-hexosaminides.</text>
        <dbReference type="EC" id="3.2.1.52"/>
    </reaction>
</comment>
<dbReference type="Proteomes" id="UP000249447">
    <property type="component" value="Chromosome"/>
</dbReference>
<evidence type="ECO:0000256" key="2">
    <source>
        <dbReference type="ARBA" id="ARBA00006285"/>
    </source>
</evidence>
<feature type="region of interest" description="Disordered" evidence="9">
    <location>
        <begin position="1"/>
        <end position="20"/>
    </location>
</feature>
<dbReference type="InterPro" id="IPR059177">
    <property type="entry name" value="GH29D-like_dom"/>
</dbReference>
<dbReference type="InterPro" id="IPR025705">
    <property type="entry name" value="Beta_hexosaminidase_sua/sub"/>
</dbReference>
<name>A0A2U9TBQ6_9GAMM</name>
<dbReference type="PRINTS" id="PR00738">
    <property type="entry name" value="GLHYDRLASE20"/>
</dbReference>
<dbReference type="EMBL" id="CP029843">
    <property type="protein sequence ID" value="AWV08805.1"/>
    <property type="molecule type" value="Genomic_DNA"/>
</dbReference>
<sequence>MSARQMNEGRERMTRTRSNARQRWLAHTRLPIIALAGAAAIALAACGDRDASRPGTSAAVAAPIADGALVPKPARLQPAQGVFQLSAATPLLAADGDAETVARQFADFLQASGGPALDSAVGGPADGAIHFRIDPDFDAASAEAYTLDVGPDGVRVVAGDPAGLFYGAVTLWQLATARVGDAGTGTDIAIAAMRIEDAPRFGWRGFMLDSARHFQSVEEIKKLLDAMALHKLNVFHWHLTDDQGWRIEIKRYPKLTEVGACRVPAGDGGIDPATGAELRYCGFYTQAQIREVVAYAAERHITVMPELDIPGHATAAIAAYPELGTTARPLRPVGEWGVFENLFNTEEATMVFLENVLTEMVELFPGPYVHIGGDEAVKDQWQASARVQAHMRELGVADEMAMQGLMVERLEKFLAGHDKRLIGWDEILEAELPQTATVMSWRGIDGGIEAARKGHDVVMSPSSDLYLDYLQTDSPDEPPGRPATITVDEVYAFEPVPEALEAGQRGHILGLQANMWTEHTRFDARLEHNLFPRLAAVAETGWTPAADKDWDDFRRRLPVQLQRYRRLGIAYARTPFQVLATAEDARAAGTVTIELANPLDYEIRYSTDGSVPDADSPRYREPLRQPLPASVVAAAFADGRALAEPQTFAFDAASLLSRTDEQLVTCPDLGSLLLRLEDDGPVEGERAIFNVTIFYPCWQWNRADLDGIAALKVRLGRIPYYFQLAHDEPRRRFEPARSAHGELLVHGGGCDGALLASVPMPAEPDTDGFLELEAPLAANGRQDLCIRVSGDTRPTMWVLDRVELVAQEPPGDRR</sequence>
<evidence type="ECO:0000313" key="14">
    <source>
        <dbReference type="Proteomes" id="UP000249447"/>
    </source>
</evidence>
<dbReference type="Gene3D" id="3.30.379.10">
    <property type="entry name" value="Chitobiase/beta-hexosaminidase domain 2-like"/>
    <property type="match status" value="1"/>
</dbReference>